<evidence type="ECO:0000313" key="6">
    <source>
        <dbReference type="EMBL" id="MCZ8537908.1"/>
    </source>
</evidence>
<dbReference type="Pfam" id="PF04545">
    <property type="entry name" value="Sigma70_r4"/>
    <property type="match status" value="1"/>
</dbReference>
<dbReference type="Proteomes" id="UP001152173">
    <property type="component" value="Unassembled WGS sequence"/>
</dbReference>
<dbReference type="NCBIfam" id="TIGR02937">
    <property type="entry name" value="sigma70-ECF"/>
    <property type="match status" value="1"/>
</dbReference>
<evidence type="ECO:0000313" key="7">
    <source>
        <dbReference type="Proteomes" id="UP001152173"/>
    </source>
</evidence>
<evidence type="ECO:0000256" key="1">
    <source>
        <dbReference type="ARBA" id="ARBA00023015"/>
    </source>
</evidence>
<sequence>MKELFDHHTQSVEIYLDKLKKHLQNPIIKSFLEIPEHVALLKEVRNQPTPELKKKLDDTFREFYFNIRFTTYLSQTIYFNAINYDKKIKLVSERYQLILDRPLKDEGELTFLDLLSSSENMRNTDIFIDSSTIMDHLTSYDIFHAIQSLTENQQQVLSLAYIYGLNDSEIANSLNKSQQAVSKSHTKALRKIREIIETEQRRKGQK</sequence>
<accession>A0A9X3LH62</accession>
<keyword evidence="7" id="KW-1185">Reference proteome</keyword>
<dbReference type="InterPro" id="IPR007630">
    <property type="entry name" value="RNA_pol_sigma70_r4"/>
</dbReference>
<comment type="caution">
    <text evidence="6">The sequence shown here is derived from an EMBL/GenBank/DDBJ whole genome shotgun (WGS) entry which is preliminary data.</text>
</comment>
<evidence type="ECO:0000256" key="2">
    <source>
        <dbReference type="ARBA" id="ARBA00023082"/>
    </source>
</evidence>
<evidence type="ECO:0000259" key="5">
    <source>
        <dbReference type="Pfam" id="PF04545"/>
    </source>
</evidence>
<keyword evidence="1" id="KW-0805">Transcription regulation</keyword>
<feature type="domain" description="RNA polymerase sigma-70 region 4" evidence="5">
    <location>
        <begin position="145"/>
        <end position="194"/>
    </location>
</feature>
<dbReference type="InterPro" id="IPR013324">
    <property type="entry name" value="RNA_pol_sigma_r3/r4-like"/>
</dbReference>
<dbReference type="EMBL" id="JAMKBJ010000010">
    <property type="protein sequence ID" value="MCZ8537908.1"/>
    <property type="molecule type" value="Genomic_DNA"/>
</dbReference>
<proteinExistence type="predicted"/>
<keyword evidence="4" id="KW-0804">Transcription</keyword>
<dbReference type="GO" id="GO:0003677">
    <property type="term" value="F:DNA binding"/>
    <property type="evidence" value="ECO:0007669"/>
    <property type="project" value="UniProtKB-KW"/>
</dbReference>
<dbReference type="PANTHER" id="PTHR30385">
    <property type="entry name" value="SIGMA FACTOR F FLAGELLAR"/>
    <property type="match status" value="1"/>
</dbReference>
<dbReference type="RefSeq" id="WP_269926976.1">
    <property type="nucleotide sequence ID" value="NZ_JAMKBJ010000010.1"/>
</dbReference>
<keyword evidence="2" id="KW-0731">Sigma factor</keyword>
<evidence type="ECO:0000256" key="4">
    <source>
        <dbReference type="ARBA" id="ARBA00023163"/>
    </source>
</evidence>
<dbReference type="Gene3D" id="1.20.140.160">
    <property type="match status" value="1"/>
</dbReference>
<keyword evidence="3" id="KW-0238">DNA-binding</keyword>
<dbReference type="InterPro" id="IPR014284">
    <property type="entry name" value="RNA_pol_sigma-70_dom"/>
</dbReference>
<dbReference type="SUPFAM" id="SSF88659">
    <property type="entry name" value="Sigma3 and sigma4 domains of RNA polymerase sigma factors"/>
    <property type="match status" value="1"/>
</dbReference>
<protein>
    <submittedName>
        <fullName evidence="6">Sigma-70 family RNA polymerase sigma factor</fullName>
    </submittedName>
</protein>
<evidence type="ECO:0000256" key="3">
    <source>
        <dbReference type="ARBA" id="ARBA00023125"/>
    </source>
</evidence>
<gene>
    <name evidence="6" type="ORF">M9R32_12000</name>
</gene>
<dbReference type="AlphaFoldDB" id="A0A9X3LH62"/>
<dbReference type="GO" id="GO:0006352">
    <property type="term" value="P:DNA-templated transcription initiation"/>
    <property type="evidence" value="ECO:0007669"/>
    <property type="project" value="InterPro"/>
</dbReference>
<organism evidence="6 7">
    <name type="scientific">Paenisporosarcina quisquiliarum</name>
    <dbReference type="NCBI Taxonomy" id="365346"/>
    <lineage>
        <taxon>Bacteria</taxon>
        <taxon>Bacillati</taxon>
        <taxon>Bacillota</taxon>
        <taxon>Bacilli</taxon>
        <taxon>Bacillales</taxon>
        <taxon>Caryophanaceae</taxon>
        <taxon>Paenisporosarcina</taxon>
    </lineage>
</organism>
<dbReference type="CDD" id="cd06171">
    <property type="entry name" value="Sigma70_r4"/>
    <property type="match status" value="1"/>
</dbReference>
<name>A0A9X3LH62_9BACL</name>
<reference evidence="6" key="1">
    <citation type="submission" date="2022-05" db="EMBL/GenBank/DDBJ databases">
        <authorList>
            <person name="Colautti A."/>
            <person name="Iacumin L."/>
        </authorList>
    </citation>
    <scope>NUCLEOTIDE SEQUENCE</scope>
    <source>
        <strain evidence="6">SK 55</strain>
    </source>
</reference>
<dbReference type="GO" id="GO:0016987">
    <property type="term" value="F:sigma factor activity"/>
    <property type="evidence" value="ECO:0007669"/>
    <property type="project" value="UniProtKB-KW"/>
</dbReference>